<dbReference type="SMART" id="SM00388">
    <property type="entry name" value="HisKA"/>
    <property type="match status" value="1"/>
</dbReference>
<dbReference type="EMBL" id="QSFX01000056">
    <property type="protein sequence ID" value="RHA82440.1"/>
    <property type="molecule type" value="Genomic_DNA"/>
</dbReference>
<evidence type="ECO:0000256" key="6">
    <source>
        <dbReference type="ARBA" id="ARBA00022777"/>
    </source>
</evidence>
<evidence type="ECO:0000256" key="7">
    <source>
        <dbReference type="ARBA" id="ARBA00023012"/>
    </source>
</evidence>
<dbReference type="SUPFAM" id="SSF55874">
    <property type="entry name" value="ATPase domain of HSP90 chaperone/DNA topoisomerase II/histidine kinase"/>
    <property type="match status" value="1"/>
</dbReference>
<name>A0A413TC21_9FIRM</name>
<comment type="catalytic activity">
    <reaction evidence="1">
        <text>ATP + protein L-histidine = ADP + protein N-phospho-L-histidine.</text>
        <dbReference type="EC" id="2.7.13.3"/>
    </reaction>
</comment>
<evidence type="ECO:0000259" key="10">
    <source>
        <dbReference type="PROSITE" id="PS50885"/>
    </source>
</evidence>
<keyword evidence="8" id="KW-0812">Transmembrane</keyword>
<accession>A0A413TC21</accession>
<dbReference type="EC" id="2.7.13.3" evidence="3"/>
<dbReference type="GO" id="GO:0004721">
    <property type="term" value="F:phosphoprotein phosphatase activity"/>
    <property type="evidence" value="ECO:0007669"/>
    <property type="project" value="TreeGrafter"/>
</dbReference>
<keyword evidence="8" id="KW-1133">Transmembrane helix</keyword>
<dbReference type="Pfam" id="PF02518">
    <property type="entry name" value="HATPase_c"/>
    <property type="match status" value="1"/>
</dbReference>
<dbReference type="Gene3D" id="6.10.340.10">
    <property type="match status" value="1"/>
</dbReference>
<dbReference type="Proteomes" id="UP000283492">
    <property type="component" value="Unassembled WGS sequence"/>
</dbReference>
<dbReference type="PRINTS" id="PR00344">
    <property type="entry name" value="BCTRLSENSOR"/>
</dbReference>
<feature type="transmembrane region" description="Helical" evidence="8">
    <location>
        <begin position="135"/>
        <end position="157"/>
    </location>
</feature>
<dbReference type="SUPFAM" id="SSF158472">
    <property type="entry name" value="HAMP domain-like"/>
    <property type="match status" value="1"/>
</dbReference>
<feature type="domain" description="Histidine kinase" evidence="9">
    <location>
        <begin position="240"/>
        <end position="453"/>
    </location>
</feature>
<dbReference type="InterPro" id="IPR003660">
    <property type="entry name" value="HAMP_dom"/>
</dbReference>
<dbReference type="InterPro" id="IPR036097">
    <property type="entry name" value="HisK_dim/P_sf"/>
</dbReference>
<organism evidence="11 12">
    <name type="scientific">Roseburia inulinivorans</name>
    <dbReference type="NCBI Taxonomy" id="360807"/>
    <lineage>
        <taxon>Bacteria</taxon>
        <taxon>Bacillati</taxon>
        <taxon>Bacillota</taxon>
        <taxon>Clostridia</taxon>
        <taxon>Lachnospirales</taxon>
        <taxon>Lachnospiraceae</taxon>
        <taxon>Roseburia</taxon>
    </lineage>
</organism>
<comment type="caution">
    <text evidence="11">The sequence shown here is derived from an EMBL/GenBank/DDBJ whole genome shotgun (WGS) entry which is preliminary data.</text>
</comment>
<dbReference type="CDD" id="cd00082">
    <property type="entry name" value="HisKA"/>
    <property type="match status" value="1"/>
</dbReference>
<protein>
    <recommendedName>
        <fullName evidence="3">histidine kinase</fullName>
        <ecNumber evidence="3">2.7.13.3</ecNumber>
    </recommendedName>
</protein>
<gene>
    <name evidence="11" type="ORF">DW914_18335</name>
</gene>
<dbReference type="InterPro" id="IPR005467">
    <property type="entry name" value="His_kinase_dom"/>
</dbReference>
<evidence type="ECO:0000256" key="3">
    <source>
        <dbReference type="ARBA" id="ARBA00012438"/>
    </source>
</evidence>
<keyword evidence="7" id="KW-0902">Two-component regulatory system</keyword>
<dbReference type="PANTHER" id="PTHR45453:SF3">
    <property type="entry name" value="HISTIDINE KINASE"/>
    <property type="match status" value="1"/>
</dbReference>
<reference evidence="11 12" key="1">
    <citation type="submission" date="2018-08" db="EMBL/GenBank/DDBJ databases">
        <title>A genome reference for cultivated species of the human gut microbiota.</title>
        <authorList>
            <person name="Zou Y."/>
            <person name="Xue W."/>
            <person name="Luo G."/>
        </authorList>
    </citation>
    <scope>NUCLEOTIDE SEQUENCE [LARGE SCALE GENOMIC DNA]</scope>
    <source>
        <strain evidence="11 12">AM42-1AC</strain>
    </source>
</reference>
<proteinExistence type="predicted"/>
<dbReference type="InterPro" id="IPR004358">
    <property type="entry name" value="Sig_transdc_His_kin-like_C"/>
</dbReference>
<dbReference type="SMART" id="SM00387">
    <property type="entry name" value="HATPase_c"/>
    <property type="match status" value="1"/>
</dbReference>
<comment type="subcellular location">
    <subcellularLocation>
        <location evidence="2">Membrane</location>
    </subcellularLocation>
</comment>
<evidence type="ECO:0000256" key="1">
    <source>
        <dbReference type="ARBA" id="ARBA00000085"/>
    </source>
</evidence>
<evidence type="ECO:0000256" key="4">
    <source>
        <dbReference type="ARBA" id="ARBA00022553"/>
    </source>
</evidence>
<dbReference type="PROSITE" id="PS50885">
    <property type="entry name" value="HAMP"/>
    <property type="match status" value="1"/>
</dbReference>
<evidence type="ECO:0000313" key="12">
    <source>
        <dbReference type="Proteomes" id="UP000283492"/>
    </source>
</evidence>
<dbReference type="PROSITE" id="PS50109">
    <property type="entry name" value="HIS_KIN"/>
    <property type="match status" value="1"/>
</dbReference>
<dbReference type="AlphaFoldDB" id="A0A413TC21"/>
<dbReference type="InterPro" id="IPR003594">
    <property type="entry name" value="HATPase_dom"/>
</dbReference>
<dbReference type="InterPro" id="IPR036890">
    <property type="entry name" value="HATPase_C_sf"/>
</dbReference>
<dbReference type="SUPFAM" id="SSF47384">
    <property type="entry name" value="Homodimeric domain of signal transducing histidine kinase"/>
    <property type="match status" value="1"/>
</dbReference>
<dbReference type="GO" id="GO:0005886">
    <property type="term" value="C:plasma membrane"/>
    <property type="evidence" value="ECO:0007669"/>
    <property type="project" value="TreeGrafter"/>
</dbReference>
<evidence type="ECO:0000313" key="11">
    <source>
        <dbReference type="EMBL" id="RHA82440.1"/>
    </source>
</evidence>
<dbReference type="GO" id="GO:0016036">
    <property type="term" value="P:cellular response to phosphate starvation"/>
    <property type="evidence" value="ECO:0007669"/>
    <property type="project" value="TreeGrafter"/>
</dbReference>
<evidence type="ECO:0000256" key="5">
    <source>
        <dbReference type="ARBA" id="ARBA00022679"/>
    </source>
</evidence>
<evidence type="ECO:0000256" key="8">
    <source>
        <dbReference type="SAM" id="Phobius"/>
    </source>
</evidence>
<dbReference type="InterPro" id="IPR050351">
    <property type="entry name" value="BphY/WalK/GraS-like"/>
</dbReference>
<evidence type="ECO:0000256" key="2">
    <source>
        <dbReference type="ARBA" id="ARBA00004370"/>
    </source>
</evidence>
<keyword evidence="6" id="KW-0418">Kinase</keyword>
<feature type="domain" description="HAMP" evidence="10">
    <location>
        <begin position="159"/>
        <end position="211"/>
    </location>
</feature>
<dbReference type="PANTHER" id="PTHR45453">
    <property type="entry name" value="PHOSPHATE REGULON SENSOR PROTEIN PHOR"/>
    <property type="match status" value="1"/>
</dbReference>
<keyword evidence="4" id="KW-0597">Phosphoprotein</keyword>
<dbReference type="GO" id="GO:0000155">
    <property type="term" value="F:phosphorelay sensor kinase activity"/>
    <property type="evidence" value="ECO:0007669"/>
    <property type="project" value="InterPro"/>
</dbReference>
<keyword evidence="8" id="KW-0472">Membrane</keyword>
<dbReference type="InterPro" id="IPR003661">
    <property type="entry name" value="HisK_dim/P_dom"/>
</dbReference>
<evidence type="ECO:0000259" key="9">
    <source>
        <dbReference type="PROSITE" id="PS50109"/>
    </source>
</evidence>
<dbReference type="Gene3D" id="3.30.565.10">
    <property type="entry name" value="Histidine kinase-like ATPase, C-terminal domain"/>
    <property type="match status" value="1"/>
</dbReference>
<dbReference type="Gene3D" id="1.10.287.130">
    <property type="match status" value="1"/>
</dbReference>
<sequence length="453" mass="51515">MMVCIGFLVYGVLALYMPQTYSNNLNAALDEYTKNFIADLTDTRIEDSNGLFDQFLKNTSISKVELYTNTGVLIDTPSNNKNEIGIVGEAISGTSYEQIPIISNTYRCTFAGNNNQYILIVYGEASQIMVLKQTFLHILPLLLSIIILVSLIISWVYSHIITQPVIKICQLSKEMSNLQFTWQLDECRTDELGVLQKSLNALSQKLYITLTDLQNVNQQLQKDIAYEKELEQTQKNFFSAASHELKTPITIIKGQLEGMLFDVGSYKDHKKYLARSLEVINMLELMVQEILTITKLQACFNLKKECFDCIPMIHNYLNTIDDLIVKKDLNIQFISHNSILIEGNKMLLEKVFSNLIINAVKYSPAKASIYIIAQKENNTFSFCIENTGTHIPETDIPKLFDAFYRVEQSRSRKTGGSGLGLFIVNKILQQHNSYCEACNTEKGVKFFFSMNEC</sequence>
<dbReference type="Pfam" id="PF00512">
    <property type="entry name" value="HisKA"/>
    <property type="match status" value="1"/>
</dbReference>
<keyword evidence="5" id="KW-0808">Transferase</keyword>